<evidence type="ECO:0000313" key="3">
    <source>
        <dbReference type="Proteomes" id="UP000198596"/>
    </source>
</evidence>
<keyword evidence="1" id="KW-0812">Transmembrane</keyword>
<sequence>MAVFQFVVLVLSTEVLLGIFYYIITPKSIRKTKIIDYKSLIKGIVERIFLLVSMINDYPHALTLFGALKLATRLKRDDEQDKVKQSLYNDFYLVGNFISVMIAILYVFLYNKYIG</sequence>
<proteinExistence type="predicted"/>
<reference evidence="3" key="1">
    <citation type="submission" date="2016-10" db="EMBL/GenBank/DDBJ databases">
        <authorList>
            <person name="Varghese N."/>
            <person name="Submissions S."/>
        </authorList>
    </citation>
    <scope>NUCLEOTIDE SEQUENCE [LARGE SCALE GENOMIC DNA]</scope>
    <source>
        <strain evidence="3">CGMCC 1.9227</strain>
    </source>
</reference>
<evidence type="ECO:0000313" key="2">
    <source>
        <dbReference type="EMBL" id="SFF32244.1"/>
    </source>
</evidence>
<organism evidence="2 3">
    <name type="scientific">Flavobacterium xueshanense</name>
    <dbReference type="NCBI Taxonomy" id="935223"/>
    <lineage>
        <taxon>Bacteria</taxon>
        <taxon>Pseudomonadati</taxon>
        <taxon>Bacteroidota</taxon>
        <taxon>Flavobacteriia</taxon>
        <taxon>Flavobacteriales</taxon>
        <taxon>Flavobacteriaceae</taxon>
        <taxon>Flavobacterium</taxon>
    </lineage>
</organism>
<accession>A0A1I2HQ59</accession>
<dbReference type="Proteomes" id="UP000198596">
    <property type="component" value="Unassembled WGS sequence"/>
</dbReference>
<dbReference type="STRING" id="935223.SAMN04488131_11539"/>
<evidence type="ECO:0000256" key="1">
    <source>
        <dbReference type="SAM" id="Phobius"/>
    </source>
</evidence>
<protein>
    <submittedName>
        <fullName evidence="2">Uncharacterized protein</fullName>
    </submittedName>
</protein>
<gene>
    <name evidence="2" type="ORF">SAMN04488131_11539</name>
</gene>
<keyword evidence="1" id="KW-1133">Transmembrane helix</keyword>
<dbReference type="RefSeq" id="WP_091207369.1">
    <property type="nucleotide sequence ID" value="NZ_FONQ01000015.1"/>
</dbReference>
<keyword evidence="1" id="KW-0472">Membrane</keyword>
<keyword evidence="3" id="KW-1185">Reference proteome</keyword>
<feature type="transmembrane region" description="Helical" evidence="1">
    <location>
        <begin position="6"/>
        <end position="24"/>
    </location>
</feature>
<dbReference type="AlphaFoldDB" id="A0A1I2HQ59"/>
<dbReference type="OrthoDB" id="1524790at2"/>
<dbReference type="EMBL" id="FONQ01000015">
    <property type="protein sequence ID" value="SFF32244.1"/>
    <property type="molecule type" value="Genomic_DNA"/>
</dbReference>
<feature type="transmembrane region" description="Helical" evidence="1">
    <location>
        <begin position="91"/>
        <end position="110"/>
    </location>
</feature>
<name>A0A1I2HQ59_9FLAO</name>